<organism evidence="4 5">
    <name type="scientific">Equus asinus</name>
    <name type="common">Donkey</name>
    <name type="synonym">Equus africanus asinus</name>
    <dbReference type="NCBI Taxonomy" id="9793"/>
    <lineage>
        <taxon>Eukaryota</taxon>
        <taxon>Metazoa</taxon>
        <taxon>Chordata</taxon>
        <taxon>Craniata</taxon>
        <taxon>Vertebrata</taxon>
        <taxon>Euteleostomi</taxon>
        <taxon>Mammalia</taxon>
        <taxon>Eutheria</taxon>
        <taxon>Laurasiatheria</taxon>
        <taxon>Perissodactyla</taxon>
        <taxon>Equidae</taxon>
        <taxon>Equus</taxon>
    </lineage>
</organism>
<evidence type="ECO:0000313" key="5">
    <source>
        <dbReference type="Proteomes" id="UP000694387"/>
    </source>
</evidence>
<keyword evidence="3" id="KW-0393">Immunoglobulin domain</keyword>
<name>A0A9L0KD93_EQUAS</name>
<dbReference type="SUPFAM" id="SSF48726">
    <property type="entry name" value="Immunoglobulin"/>
    <property type="match status" value="1"/>
</dbReference>
<reference evidence="4" key="3">
    <citation type="submission" date="2025-09" db="UniProtKB">
        <authorList>
            <consortium name="Ensembl"/>
        </authorList>
    </citation>
    <scope>IDENTIFICATION</scope>
</reference>
<dbReference type="Proteomes" id="UP000694387">
    <property type="component" value="Chromosome 26"/>
</dbReference>
<dbReference type="PANTHER" id="PTHR11738">
    <property type="entry name" value="MHC CLASS I NK CELL RECEPTOR"/>
    <property type="match status" value="1"/>
</dbReference>
<dbReference type="FunFam" id="2.60.40.10:FF:000049">
    <property type="entry name" value="Leukocyte immunoglobulin-like receptor subfamily B member 1"/>
    <property type="match status" value="1"/>
</dbReference>
<evidence type="ECO:0000313" key="4">
    <source>
        <dbReference type="Ensembl" id="ENSEASP00005062789.1"/>
    </source>
</evidence>
<protein>
    <recommendedName>
        <fullName evidence="6">Immunoglobulin V-set domain-containing protein</fullName>
    </recommendedName>
</protein>
<proteinExistence type="predicted"/>
<keyword evidence="5" id="KW-1185">Reference proteome</keyword>
<evidence type="ECO:0008006" key="6">
    <source>
        <dbReference type="Google" id="ProtNLM"/>
    </source>
</evidence>
<sequence>LSPTLYLRLPIFLSRAVPPSLSGRHDKRSLSAWPSPVVPLGGKVTLQCHFHLPFVIFKIFKIHVIYVTELKRGLFKNNFTMSPATTAQAGSSRSSGSYSHSPVWSTRSDSLRIMVTVRRNPDSFLHGPCDVGPCGTYRFSQSLSQ</sequence>
<dbReference type="InterPro" id="IPR036179">
    <property type="entry name" value="Ig-like_dom_sf"/>
</dbReference>
<evidence type="ECO:0000256" key="1">
    <source>
        <dbReference type="ARBA" id="ARBA00022729"/>
    </source>
</evidence>
<evidence type="ECO:0000256" key="2">
    <source>
        <dbReference type="ARBA" id="ARBA00023157"/>
    </source>
</evidence>
<dbReference type="GeneTree" id="ENSGT01110000269058"/>
<keyword evidence="1" id="KW-0732">Signal</keyword>
<dbReference type="GO" id="GO:0002764">
    <property type="term" value="P:immune response-regulating signaling pathway"/>
    <property type="evidence" value="ECO:0007669"/>
    <property type="project" value="TreeGrafter"/>
</dbReference>
<dbReference type="InterPro" id="IPR013783">
    <property type="entry name" value="Ig-like_fold"/>
</dbReference>
<accession>A0A9L0KD93</accession>
<dbReference type="Gene3D" id="2.60.40.10">
    <property type="entry name" value="Immunoglobulins"/>
    <property type="match status" value="1"/>
</dbReference>
<dbReference type="AlphaFoldDB" id="A0A9L0KD93"/>
<dbReference type="InterPro" id="IPR050412">
    <property type="entry name" value="Ig-like_Receptors_ImmuneReg"/>
</dbReference>
<evidence type="ECO:0000256" key="3">
    <source>
        <dbReference type="ARBA" id="ARBA00023319"/>
    </source>
</evidence>
<dbReference type="Ensembl" id="ENSEAST00005067692.1">
    <property type="protein sequence ID" value="ENSEASP00005062789.1"/>
    <property type="gene ID" value="ENSEASG00005034968.1"/>
</dbReference>
<keyword evidence="2" id="KW-1015">Disulfide bond</keyword>
<reference evidence="4" key="2">
    <citation type="submission" date="2025-08" db="UniProtKB">
        <authorList>
            <consortium name="Ensembl"/>
        </authorList>
    </citation>
    <scope>IDENTIFICATION</scope>
</reference>
<dbReference type="GO" id="GO:0005886">
    <property type="term" value="C:plasma membrane"/>
    <property type="evidence" value="ECO:0007669"/>
    <property type="project" value="TreeGrafter"/>
</dbReference>
<dbReference type="PANTHER" id="PTHR11738:SF192">
    <property type="entry name" value="KILLER CELL IMMUNOGLOBULIN-LIKE RECEPTOR-LIKE PROTEIN KIR3DX1-RELATED"/>
    <property type="match status" value="1"/>
</dbReference>
<reference evidence="4 5" key="1">
    <citation type="journal article" date="2020" name="Nat. Commun.">
        <title>Donkey genomes provide new insights into domestication and selection for coat color.</title>
        <authorList>
            <person name="Wang"/>
            <person name="C."/>
            <person name="Li"/>
            <person name="H."/>
            <person name="Guo"/>
            <person name="Y."/>
            <person name="Huang"/>
            <person name="J."/>
            <person name="Sun"/>
            <person name="Y."/>
            <person name="Min"/>
            <person name="J."/>
            <person name="Wang"/>
            <person name="J."/>
            <person name="Fang"/>
            <person name="X."/>
            <person name="Zhao"/>
            <person name="Z."/>
            <person name="Wang"/>
            <person name="S."/>
            <person name="Zhang"/>
            <person name="Y."/>
            <person name="Liu"/>
            <person name="Q."/>
            <person name="Jiang"/>
            <person name="Q."/>
            <person name="Wang"/>
            <person name="X."/>
            <person name="Guo"/>
            <person name="Y."/>
            <person name="Yang"/>
            <person name="C."/>
            <person name="Wang"/>
            <person name="Y."/>
            <person name="Tian"/>
            <person name="F."/>
            <person name="Zhuang"/>
            <person name="G."/>
            <person name="Fan"/>
            <person name="Y."/>
            <person name="Gao"/>
            <person name="Q."/>
            <person name="Li"/>
            <person name="Y."/>
            <person name="Ju"/>
            <person name="Z."/>
            <person name="Li"/>
            <person name="J."/>
            <person name="Li"/>
            <person name="R."/>
            <person name="Hou"/>
            <person name="M."/>
            <person name="Yang"/>
            <person name="G."/>
            <person name="Liu"/>
            <person name="G."/>
            <person name="Liu"/>
            <person name="W."/>
            <person name="Guo"/>
            <person name="J."/>
            <person name="Pan"/>
            <person name="S."/>
            <person name="Fan"/>
            <person name="G."/>
            <person name="Zhang"/>
            <person name="W."/>
            <person name="Zhang"/>
            <person name="R."/>
            <person name="Yu"/>
            <person name="J."/>
            <person name="Zhang"/>
            <person name="X."/>
            <person name="Yin"/>
            <person name="Q."/>
            <person name="Ji"/>
            <person name="C."/>
            <person name="Jin"/>
            <person name="Y."/>
            <person name="Yue"/>
            <person name="G."/>
            <person name="Liu"/>
            <person name="M."/>
            <person name="Xu"/>
            <person name="J."/>
            <person name="Liu"/>
            <person name="S."/>
            <person name="Jordana"/>
            <person name="J."/>
            <person name="Noce"/>
            <person name="A."/>
            <person name="Amills"/>
            <person name="M."/>
            <person name="Wu"/>
            <person name="D.D."/>
            <person name="Li"/>
            <person name="S."/>
            <person name="Zhou"/>
            <person name="X. and Zhong"/>
            <person name="J."/>
        </authorList>
    </citation>
    <scope>NUCLEOTIDE SEQUENCE [LARGE SCALE GENOMIC DNA]</scope>
</reference>